<reference evidence="2" key="1">
    <citation type="submission" date="2021-01" db="EMBL/GenBank/DDBJ databases">
        <authorList>
            <consortium name="Genoscope - CEA"/>
            <person name="William W."/>
        </authorList>
    </citation>
    <scope>NUCLEOTIDE SEQUENCE</scope>
</reference>
<accession>A0A8S1UF20</accession>
<evidence type="ECO:0000313" key="2">
    <source>
        <dbReference type="EMBL" id="CAD8162633.1"/>
    </source>
</evidence>
<dbReference type="OrthoDB" id="285828at2759"/>
<gene>
    <name evidence="1" type="ORF">PPENT_87.1.T0380161</name>
    <name evidence="2" type="ORF">PPENT_87.1.T0380162</name>
</gene>
<protein>
    <submittedName>
        <fullName evidence="2">Uncharacterized protein</fullName>
    </submittedName>
</protein>
<comment type="caution">
    <text evidence="2">The sequence shown here is derived from an EMBL/GenBank/DDBJ whole genome shotgun (WGS) entry which is preliminary data.</text>
</comment>
<proteinExistence type="predicted"/>
<keyword evidence="3" id="KW-1185">Reference proteome</keyword>
<dbReference type="AlphaFoldDB" id="A0A8S1UF20"/>
<dbReference type="EMBL" id="CAJJDO010000038">
    <property type="protein sequence ID" value="CAD8162633.1"/>
    <property type="molecule type" value="Genomic_DNA"/>
</dbReference>
<name>A0A8S1UF20_9CILI</name>
<dbReference type="Proteomes" id="UP000689195">
    <property type="component" value="Unassembled WGS sequence"/>
</dbReference>
<dbReference type="EMBL" id="CAJJDO010000038">
    <property type="protein sequence ID" value="CAD8162631.1"/>
    <property type="molecule type" value="Genomic_DNA"/>
</dbReference>
<evidence type="ECO:0000313" key="1">
    <source>
        <dbReference type="EMBL" id="CAD8162631.1"/>
    </source>
</evidence>
<organism evidence="2 3">
    <name type="scientific">Paramecium pentaurelia</name>
    <dbReference type="NCBI Taxonomy" id="43138"/>
    <lineage>
        <taxon>Eukaryota</taxon>
        <taxon>Sar</taxon>
        <taxon>Alveolata</taxon>
        <taxon>Ciliophora</taxon>
        <taxon>Intramacronucleata</taxon>
        <taxon>Oligohymenophorea</taxon>
        <taxon>Peniculida</taxon>
        <taxon>Parameciidae</taxon>
        <taxon>Paramecium</taxon>
    </lineage>
</organism>
<sequence>MNNQTQFTNPVYQPVQTPLMTMYSNIFSSQTPFPSSKGISQEPVVTAMDQIIEDRTSAEFGQHSRHISLNYQIVENDLRKVVEKKNYVACKIF</sequence>
<evidence type="ECO:0000313" key="3">
    <source>
        <dbReference type="Proteomes" id="UP000689195"/>
    </source>
</evidence>